<organism evidence="3 4">
    <name type="scientific">Rothia mucilaginosa</name>
    <dbReference type="NCBI Taxonomy" id="43675"/>
    <lineage>
        <taxon>Bacteria</taxon>
        <taxon>Bacillati</taxon>
        <taxon>Actinomycetota</taxon>
        <taxon>Actinomycetes</taxon>
        <taxon>Micrococcales</taxon>
        <taxon>Micrococcaceae</taxon>
        <taxon>Rothia</taxon>
    </lineage>
</organism>
<dbReference type="InterPro" id="IPR004007">
    <property type="entry name" value="DhaL_dom"/>
</dbReference>
<dbReference type="SMART" id="SM01120">
    <property type="entry name" value="Dak2"/>
    <property type="match status" value="1"/>
</dbReference>
<feature type="region of interest" description="Disordered" evidence="1">
    <location>
        <begin position="329"/>
        <end position="357"/>
    </location>
</feature>
<dbReference type="PANTHER" id="PTHR33434">
    <property type="entry name" value="DEGV DOMAIN-CONTAINING PROTEIN DR_1986-RELATED"/>
    <property type="match status" value="1"/>
</dbReference>
<dbReference type="InterPro" id="IPR050270">
    <property type="entry name" value="DegV_domain_contain"/>
</dbReference>
<dbReference type="Pfam" id="PF21645">
    <property type="entry name" value="FakA-like_M"/>
    <property type="match status" value="1"/>
</dbReference>
<sequence length="446" mass="48063">MNAEQNQRTEEREIYRRACVRAYRFGVAWSTAARTTIERYREALNELNGFPVPDKDTGSNIAHTLLTLTEEFERGMEQVLPSESLPSEVLPAGEIPGGEGACVPEAAGASEEETLAHLWIQLGGIYEHAIMRASRVARGNSGTLLCAWALEAVRSYWFLPGNLAQELGDAGDELPLVRALEADYERVLAGGSLPKHREVKLEYAHAEARAMAFAAERIRASVGEQMVPSTMLSVMVELARLDAHYDASQDAEAADEVLKERRRALMRAALERTAQFPPSPELAGFVDAGALGFYLAVVHSNPRWEGATLNEAQVESMLRAPSAGVASAAGSAARVGSEQAGAEPAEHAEGGHAEHAEQSGWELMGTLTCEPLALAQLRPELEAMGDSLLITPLDMAAGLWALHVHVPDIDPARELIMGYGQWSDERISSLADGRHADHSCGAEGGA</sequence>
<accession>A0A930L7I6</accession>
<dbReference type="EMBL" id="JABZXR010000021">
    <property type="protein sequence ID" value="MBF1664006.1"/>
    <property type="molecule type" value="Genomic_DNA"/>
</dbReference>
<dbReference type="Proteomes" id="UP000756427">
    <property type="component" value="Unassembled WGS sequence"/>
</dbReference>
<dbReference type="AlphaFoldDB" id="A0A930L7I6"/>
<dbReference type="PROSITE" id="PS51480">
    <property type="entry name" value="DHAL"/>
    <property type="match status" value="1"/>
</dbReference>
<name>A0A930L7I6_9MICC</name>
<comment type="caution">
    <text evidence="3">The sequence shown here is derived from an EMBL/GenBank/DDBJ whole genome shotgun (WGS) entry which is preliminary data.</text>
</comment>
<dbReference type="RefSeq" id="WP_303975821.1">
    <property type="nucleotide sequence ID" value="NZ_JABZXR010000021.1"/>
</dbReference>
<evidence type="ECO:0000313" key="3">
    <source>
        <dbReference type="EMBL" id="MBF1664006.1"/>
    </source>
</evidence>
<dbReference type="SUPFAM" id="SSF101473">
    <property type="entry name" value="DhaL-like"/>
    <property type="match status" value="1"/>
</dbReference>
<evidence type="ECO:0000259" key="2">
    <source>
        <dbReference type="PROSITE" id="PS51480"/>
    </source>
</evidence>
<evidence type="ECO:0000256" key="1">
    <source>
        <dbReference type="SAM" id="MobiDB-lite"/>
    </source>
</evidence>
<dbReference type="GO" id="GO:0006071">
    <property type="term" value="P:glycerol metabolic process"/>
    <property type="evidence" value="ECO:0007669"/>
    <property type="project" value="InterPro"/>
</dbReference>
<dbReference type="PANTHER" id="PTHR33434:SF2">
    <property type="entry name" value="FATTY ACID-BINDING PROTEIN TM_1468"/>
    <property type="match status" value="1"/>
</dbReference>
<dbReference type="InterPro" id="IPR036117">
    <property type="entry name" value="DhaL_dom_sf"/>
</dbReference>
<dbReference type="GO" id="GO:0004371">
    <property type="term" value="F:glycerone kinase activity"/>
    <property type="evidence" value="ECO:0007669"/>
    <property type="project" value="InterPro"/>
</dbReference>
<protein>
    <submittedName>
        <fullName evidence="3">Dak phosphatase</fullName>
    </submittedName>
</protein>
<proteinExistence type="predicted"/>
<feature type="domain" description="DhaL" evidence="2">
    <location>
        <begin position="24"/>
        <end position="302"/>
    </location>
</feature>
<dbReference type="InterPro" id="IPR048394">
    <property type="entry name" value="FakA-like_M"/>
</dbReference>
<reference evidence="3" key="1">
    <citation type="submission" date="2020-04" db="EMBL/GenBank/DDBJ databases">
        <title>Deep metagenomics examines the oral microbiome during advanced dental caries in children, revealing novel taxa and co-occurrences with host molecules.</title>
        <authorList>
            <person name="Baker J.L."/>
            <person name="Morton J.T."/>
            <person name="Dinis M."/>
            <person name="Alvarez R."/>
            <person name="Tran N.C."/>
            <person name="Knight R."/>
            <person name="Edlund A."/>
        </authorList>
    </citation>
    <scope>NUCLEOTIDE SEQUENCE</scope>
    <source>
        <strain evidence="3">JCVI_44_bin.2</strain>
    </source>
</reference>
<feature type="compositionally biased region" description="Basic and acidic residues" evidence="1">
    <location>
        <begin position="344"/>
        <end position="357"/>
    </location>
</feature>
<feature type="compositionally biased region" description="Low complexity" evidence="1">
    <location>
        <begin position="329"/>
        <end position="343"/>
    </location>
</feature>
<evidence type="ECO:0000313" key="4">
    <source>
        <dbReference type="Proteomes" id="UP000756427"/>
    </source>
</evidence>
<dbReference type="Gene3D" id="1.25.40.340">
    <property type="match status" value="1"/>
</dbReference>
<gene>
    <name evidence="3" type="ORF">HXO64_05555</name>
</gene>